<gene>
    <name evidence="1" type="ORF">RMSM_00880</name>
</gene>
<keyword evidence="2" id="KW-1185">Reference proteome</keyword>
<evidence type="ECO:0000313" key="2">
    <source>
        <dbReference type="Proteomes" id="UP000011991"/>
    </source>
</evidence>
<dbReference type="PATRIC" id="fig|1265738.3.peg.876"/>
<organism evidence="1 2">
    <name type="scientific">Rhodopirellula maiorica SM1</name>
    <dbReference type="NCBI Taxonomy" id="1265738"/>
    <lineage>
        <taxon>Bacteria</taxon>
        <taxon>Pseudomonadati</taxon>
        <taxon>Planctomycetota</taxon>
        <taxon>Planctomycetia</taxon>
        <taxon>Pirellulales</taxon>
        <taxon>Pirellulaceae</taxon>
        <taxon>Novipirellula</taxon>
    </lineage>
</organism>
<reference evidence="1 2" key="1">
    <citation type="journal article" date="2013" name="Mar. Genomics">
        <title>Expression of sulfatases in Rhodopirellula baltica and the diversity of sulfatases in the genus Rhodopirellula.</title>
        <authorList>
            <person name="Wegner C.E."/>
            <person name="Richter-Heitmann T."/>
            <person name="Klindworth A."/>
            <person name="Klockow C."/>
            <person name="Richter M."/>
            <person name="Achstetter T."/>
            <person name="Glockner F.O."/>
            <person name="Harder J."/>
        </authorList>
    </citation>
    <scope>NUCLEOTIDE SEQUENCE [LARGE SCALE GENOMIC DNA]</scope>
    <source>
        <strain evidence="1 2">SM1</strain>
    </source>
</reference>
<sequence>MKRFQNDSQQRVVLKAIANFPHNLTDLAVVTNPNIAINPPVPGNQGIG</sequence>
<dbReference type="AlphaFoldDB" id="M5S3I0"/>
<dbReference type="Proteomes" id="UP000011991">
    <property type="component" value="Unassembled WGS sequence"/>
</dbReference>
<evidence type="ECO:0000313" key="1">
    <source>
        <dbReference type="EMBL" id="EMI22187.1"/>
    </source>
</evidence>
<name>M5S3I0_9BACT</name>
<protein>
    <submittedName>
        <fullName evidence="1">Uncharacterized protein</fullName>
    </submittedName>
</protein>
<comment type="caution">
    <text evidence="1">The sequence shown here is derived from an EMBL/GenBank/DDBJ whole genome shotgun (WGS) entry which is preliminary data.</text>
</comment>
<dbReference type="EMBL" id="ANOG01000138">
    <property type="protein sequence ID" value="EMI22187.1"/>
    <property type="molecule type" value="Genomic_DNA"/>
</dbReference>
<proteinExistence type="predicted"/>
<accession>M5S3I0</accession>